<dbReference type="InterPro" id="IPR052065">
    <property type="entry name" value="Compl_asym_regulator"/>
</dbReference>
<dbReference type="EMBL" id="JARBDR010000337">
    <property type="protein sequence ID" value="KAJ8315426.1"/>
    <property type="molecule type" value="Genomic_DNA"/>
</dbReference>
<dbReference type="PROSITE" id="PS50092">
    <property type="entry name" value="TSP1"/>
    <property type="match status" value="3"/>
</dbReference>
<gene>
    <name evidence="3" type="ORF">KUTeg_007576</name>
</gene>
<evidence type="ECO:0000256" key="2">
    <source>
        <dbReference type="ARBA" id="ARBA00023157"/>
    </source>
</evidence>
<evidence type="ECO:0000313" key="4">
    <source>
        <dbReference type="Proteomes" id="UP001217089"/>
    </source>
</evidence>
<dbReference type="SMART" id="SM00209">
    <property type="entry name" value="TSP1"/>
    <property type="match status" value="3"/>
</dbReference>
<protein>
    <submittedName>
        <fullName evidence="3">Uncharacterized protein</fullName>
    </submittedName>
</protein>
<dbReference type="SUPFAM" id="SSF82895">
    <property type="entry name" value="TSP-1 type 1 repeat"/>
    <property type="match status" value="3"/>
</dbReference>
<proteinExistence type="predicted"/>
<comment type="caution">
    <text evidence="3">The sequence shown here is derived from an EMBL/GenBank/DDBJ whole genome shotgun (WGS) entry which is preliminary data.</text>
</comment>
<name>A0ABQ9FDQ7_TEGGR</name>
<keyword evidence="2" id="KW-1015">Disulfide bond</keyword>
<dbReference type="InterPro" id="IPR000884">
    <property type="entry name" value="TSP1_rpt"/>
</dbReference>
<evidence type="ECO:0000256" key="1">
    <source>
        <dbReference type="ARBA" id="ARBA00022737"/>
    </source>
</evidence>
<organism evidence="3 4">
    <name type="scientific">Tegillarca granosa</name>
    <name type="common">Malaysian cockle</name>
    <name type="synonym">Anadara granosa</name>
    <dbReference type="NCBI Taxonomy" id="220873"/>
    <lineage>
        <taxon>Eukaryota</taxon>
        <taxon>Metazoa</taxon>
        <taxon>Spiralia</taxon>
        <taxon>Lophotrochozoa</taxon>
        <taxon>Mollusca</taxon>
        <taxon>Bivalvia</taxon>
        <taxon>Autobranchia</taxon>
        <taxon>Pteriomorphia</taxon>
        <taxon>Arcoida</taxon>
        <taxon>Arcoidea</taxon>
        <taxon>Arcidae</taxon>
        <taxon>Tegillarca</taxon>
    </lineage>
</organism>
<keyword evidence="4" id="KW-1185">Reference proteome</keyword>
<dbReference type="Proteomes" id="UP001217089">
    <property type="component" value="Unassembled WGS sequence"/>
</dbReference>
<reference evidence="3 4" key="1">
    <citation type="submission" date="2022-12" db="EMBL/GenBank/DDBJ databases">
        <title>Chromosome-level genome of Tegillarca granosa.</title>
        <authorList>
            <person name="Kim J."/>
        </authorList>
    </citation>
    <scope>NUCLEOTIDE SEQUENCE [LARGE SCALE GENOMIC DNA]</scope>
    <source>
        <strain evidence="3">Teg-2019</strain>
        <tissue evidence="3">Adductor muscle</tissue>
    </source>
</reference>
<dbReference type="PRINTS" id="PR01705">
    <property type="entry name" value="TSP1REPEAT"/>
</dbReference>
<dbReference type="Gene3D" id="2.20.100.10">
    <property type="entry name" value="Thrombospondin type-1 (TSP1) repeat"/>
    <property type="match status" value="3"/>
</dbReference>
<keyword evidence="1" id="KW-0677">Repeat</keyword>
<dbReference type="Pfam" id="PF00090">
    <property type="entry name" value="TSP_1"/>
    <property type="match status" value="3"/>
</dbReference>
<dbReference type="InterPro" id="IPR036383">
    <property type="entry name" value="TSP1_rpt_sf"/>
</dbReference>
<evidence type="ECO:0000313" key="3">
    <source>
        <dbReference type="EMBL" id="KAJ8315426.1"/>
    </source>
</evidence>
<accession>A0ABQ9FDQ7</accession>
<dbReference type="PANTHER" id="PTHR22906">
    <property type="entry name" value="PROPERDIN"/>
    <property type="match status" value="1"/>
</dbReference>
<sequence length="193" mass="20574">MINYLIVDGFWASWTSWGSCTTTCGGGSRSRSRTCTNPQPQYGGADCQGTSFEMEACNTQNCPIDGAWVPWTSWSVCSVTCGGGSQSRSRTCTDPAPQYGGANCPGSGSSSQSCNTHNCPIDGAWTSWGSWGSCTVTCGGGTQERSRSCTNPSPQYGGADCPGNTTDRTDCNTQICINYHLIKTHEKSLLYKY</sequence>